<dbReference type="InterPro" id="IPR010730">
    <property type="entry name" value="HET"/>
</dbReference>
<evidence type="ECO:0000259" key="1">
    <source>
        <dbReference type="Pfam" id="PF06985"/>
    </source>
</evidence>
<dbReference type="Pfam" id="PF06985">
    <property type="entry name" value="HET"/>
    <property type="match status" value="1"/>
</dbReference>
<sequence>MSTRTLSPYAYIPLSPSQIRLLGLQPSADVATPLRCHLEEVSLETELSYEALSWTWGDPAPTDDLIVDDLYNIKISANLRDALLQLRLHTRPRRMWVDAVCINQPDEVEKAGQIPQRANIYRGAYSVLVWLGNHEAEAIQLAQLNKFAAKEPGVVPRSNIKAALAAVTALPWFKRR</sequence>
<evidence type="ECO:0000313" key="2">
    <source>
        <dbReference type="EMBL" id="KAF2108148.1"/>
    </source>
</evidence>
<dbReference type="AlphaFoldDB" id="A0A6A5YPM5"/>
<evidence type="ECO:0000313" key="3">
    <source>
        <dbReference type="Proteomes" id="UP000799770"/>
    </source>
</evidence>
<protein>
    <submittedName>
        <fullName evidence="2">HET-domain-containing protein</fullName>
    </submittedName>
</protein>
<dbReference type="InterPro" id="IPR052895">
    <property type="entry name" value="HetReg/Transcr_Mod"/>
</dbReference>
<dbReference type="PANTHER" id="PTHR24148">
    <property type="entry name" value="ANKYRIN REPEAT DOMAIN-CONTAINING PROTEIN 39 HOMOLOG-RELATED"/>
    <property type="match status" value="1"/>
</dbReference>
<dbReference type="Proteomes" id="UP000799770">
    <property type="component" value="Unassembled WGS sequence"/>
</dbReference>
<feature type="domain" description="Heterokaryon incompatibility" evidence="1">
    <location>
        <begin position="49"/>
        <end position="175"/>
    </location>
</feature>
<dbReference type="PANTHER" id="PTHR24148:SF64">
    <property type="entry name" value="HETEROKARYON INCOMPATIBILITY DOMAIN-CONTAINING PROTEIN"/>
    <property type="match status" value="1"/>
</dbReference>
<organism evidence="2 3">
    <name type="scientific">Lophiotrema nucula</name>
    <dbReference type="NCBI Taxonomy" id="690887"/>
    <lineage>
        <taxon>Eukaryota</taxon>
        <taxon>Fungi</taxon>
        <taxon>Dikarya</taxon>
        <taxon>Ascomycota</taxon>
        <taxon>Pezizomycotina</taxon>
        <taxon>Dothideomycetes</taxon>
        <taxon>Pleosporomycetidae</taxon>
        <taxon>Pleosporales</taxon>
        <taxon>Lophiotremataceae</taxon>
        <taxon>Lophiotrema</taxon>
    </lineage>
</organism>
<accession>A0A6A5YPM5</accession>
<name>A0A6A5YPM5_9PLEO</name>
<dbReference type="OrthoDB" id="3921930at2759"/>
<gene>
    <name evidence="2" type="ORF">BDV96DRAFT_504916</name>
</gene>
<keyword evidence="3" id="KW-1185">Reference proteome</keyword>
<reference evidence="2" key="1">
    <citation type="journal article" date="2020" name="Stud. Mycol.">
        <title>101 Dothideomycetes genomes: a test case for predicting lifestyles and emergence of pathogens.</title>
        <authorList>
            <person name="Haridas S."/>
            <person name="Albert R."/>
            <person name="Binder M."/>
            <person name="Bloem J."/>
            <person name="Labutti K."/>
            <person name="Salamov A."/>
            <person name="Andreopoulos B."/>
            <person name="Baker S."/>
            <person name="Barry K."/>
            <person name="Bills G."/>
            <person name="Bluhm B."/>
            <person name="Cannon C."/>
            <person name="Castanera R."/>
            <person name="Culley D."/>
            <person name="Daum C."/>
            <person name="Ezra D."/>
            <person name="Gonzalez J."/>
            <person name="Henrissat B."/>
            <person name="Kuo A."/>
            <person name="Liang C."/>
            <person name="Lipzen A."/>
            <person name="Lutzoni F."/>
            <person name="Magnuson J."/>
            <person name="Mondo S."/>
            <person name="Nolan M."/>
            <person name="Ohm R."/>
            <person name="Pangilinan J."/>
            <person name="Park H.-J."/>
            <person name="Ramirez L."/>
            <person name="Alfaro M."/>
            <person name="Sun H."/>
            <person name="Tritt A."/>
            <person name="Yoshinaga Y."/>
            <person name="Zwiers L.-H."/>
            <person name="Turgeon B."/>
            <person name="Goodwin S."/>
            <person name="Spatafora J."/>
            <person name="Crous P."/>
            <person name="Grigoriev I."/>
        </authorList>
    </citation>
    <scope>NUCLEOTIDE SEQUENCE</scope>
    <source>
        <strain evidence="2">CBS 627.86</strain>
    </source>
</reference>
<proteinExistence type="predicted"/>
<dbReference type="EMBL" id="ML977349">
    <property type="protein sequence ID" value="KAF2108148.1"/>
    <property type="molecule type" value="Genomic_DNA"/>
</dbReference>